<evidence type="ECO:0000313" key="5">
    <source>
        <dbReference type="Proteomes" id="UP000694846"/>
    </source>
</evidence>
<dbReference type="InterPro" id="IPR033199">
    <property type="entry name" value="DDAH-like"/>
</dbReference>
<comment type="similarity">
    <text evidence="1">Belongs to the DDAH family.</text>
</comment>
<reference evidence="4" key="1">
    <citation type="submission" date="2018-04" db="EMBL/GenBank/DDBJ databases">
        <title>Transcriptome assembly of Sipha flava.</title>
        <authorList>
            <person name="Scully E.D."/>
            <person name="Geib S.M."/>
            <person name="Palmer N.A."/>
            <person name="Koch K."/>
            <person name="Bradshaw J."/>
            <person name="Heng-Moss T."/>
            <person name="Sarath G."/>
        </authorList>
    </citation>
    <scope>NUCLEOTIDE SEQUENCE</scope>
</reference>
<dbReference type="GO" id="GO:0016597">
    <property type="term" value="F:amino acid binding"/>
    <property type="evidence" value="ECO:0007669"/>
    <property type="project" value="TreeGrafter"/>
</dbReference>
<dbReference type="EMBL" id="GGMS01006063">
    <property type="protein sequence ID" value="MBY75266.1"/>
    <property type="molecule type" value="Transcribed_RNA"/>
</dbReference>
<feature type="active site" description="Nucleophile" evidence="3">
    <location>
        <position position="259"/>
    </location>
</feature>
<gene>
    <name evidence="4" type="primary">DDAH1</name>
    <name evidence="6" type="synonym">LOC112682059</name>
    <name evidence="4" type="ORF">g.162080</name>
</gene>
<proteinExistence type="inferred from homology"/>
<dbReference type="Gene3D" id="3.75.10.10">
    <property type="entry name" value="L-arginine/glycine Amidinotransferase, Chain A"/>
    <property type="match status" value="1"/>
</dbReference>
<dbReference type="OrthoDB" id="10016839at2759"/>
<evidence type="ECO:0000313" key="6">
    <source>
        <dbReference type="RefSeq" id="XP_025408306.1"/>
    </source>
</evidence>
<keyword evidence="2 4" id="KW-0378">Hydrolase</keyword>
<name>A0A2S2QC05_9HEMI</name>
<evidence type="ECO:0000313" key="4">
    <source>
        <dbReference type="EMBL" id="MBY75266.1"/>
    </source>
</evidence>
<dbReference type="GO" id="GO:0045429">
    <property type="term" value="P:positive regulation of nitric oxide biosynthetic process"/>
    <property type="evidence" value="ECO:0007669"/>
    <property type="project" value="TreeGrafter"/>
</dbReference>
<reference evidence="6" key="2">
    <citation type="submission" date="2025-04" db="UniProtKB">
        <authorList>
            <consortium name="RefSeq"/>
        </authorList>
    </citation>
    <scope>IDENTIFICATION</scope>
    <source>
        <tissue evidence="6">Whole body</tissue>
    </source>
</reference>
<keyword evidence="5" id="KW-1185">Reference proteome</keyword>
<accession>A0A2S2QC05</accession>
<dbReference type="SUPFAM" id="SSF55909">
    <property type="entry name" value="Pentein"/>
    <property type="match status" value="1"/>
</dbReference>
<dbReference type="RefSeq" id="XP_025408306.1">
    <property type="nucleotide sequence ID" value="XM_025552521.1"/>
</dbReference>
<evidence type="ECO:0000256" key="1">
    <source>
        <dbReference type="ARBA" id="ARBA00008532"/>
    </source>
</evidence>
<dbReference type="GO" id="GO:0000052">
    <property type="term" value="P:citrulline metabolic process"/>
    <property type="evidence" value="ECO:0007669"/>
    <property type="project" value="TreeGrafter"/>
</dbReference>
<organism evidence="4">
    <name type="scientific">Sipha flava</name>
    <name type="common">yellow sugarcane aphid</name>
    <dbReference type="NCBI Taxonomy" id="143950"/>
    <lineage>
        <taxon>Eukaryota</taxon>
        <taxon>Metazoa</taxon>
        <taxon>Ecdysozoa</taxon>
        <taxon>Arthropoda</taxon>
        <taxon>Hexapoda</taxon>
        <taxon>Insecta</taxon>
        <taxon>Pterygota</taxon>
        <taxon>Neoptera</taxon>
        <taxon>Paraneoptera</taxon>
        <taxon>Hemiptera</taxon>
        <taxon>Sternorrhyncha</taxon>
        <taxon>Aphidomorpha</taxon>
        <taxon>Aphidoidea</taxon>
        <taxon>Aphididae</taxon>
        <taxon>Sipha</taxon>
    </lineage>
</organism>
<evidence type="ECO:0000256" key="3">
    <source>
        <dbReference type="PIRSR" id="PIRSR633199-1"/>
    </source>
</evidence>
<dbReference type="Proteomes" id="UP000694846">
    <property type="component" value="Unplaced"/>
</dbReference>
<dbReference type="GO" id="GO:0006525">
    <property type="term" value="P:arginine metabolic process"/>
    <property type="evidence" value="ECO:0007669"/>
    <property type="project" value="TreeGrafter"/>
</dbReference>
<evidence type="ECO:0000256" key="2">
    <source>
        <dbReference type="ARBA" id="ARBA00022801"/>
    </source>
</evidence>
<dbReference type="AlphaFoldDB" id="A0A2S2QC05"/>
<dbReference type="PANTHER" id="PTHR12737:SF9">
    <property type="entry name" value="DIMETHYLARGININASE"/>
    <property type="match status" value="1"/>
</dbReference>
<dbReference type="PANTHER" id="PTHR12737">
    <property type="entry name" value="DIMETHYLARGININE DIMETHYLAMINOHYDROLASE"/>
    <property type="match status" value="1"/>
</dbReference>
<sequence length="272" mass="30317">MPTTRYTHAVVCRLPQSLMNRQPTLDYDRAKRQHGNYVRALRDIGLDVIEMPADEETPWCAFVDDTAFVCNGTAIITKPAEVDRAKEVETIRAVLKKEIGLPIVEVSDKSAKLHGSDILFTGREFFIGITKWTNESGACAVASAFPEYPCTPIKVTENKHLKSIVSMAGPDLMCIGSSDSSRSVLKRLEREATYSYQILTLPEDEAANVMYINGTLLHRSAREIPLSFNVLSEKITDLTLQSVDISELLKCEGANLNSCCLLVRRIKHIRSL</sequence>
<protein>
    <submittedName>
        <fullName evidence="4 6">N(G),N(G)-dimethylarginine dimethylaminohydrolase 1</fullName>
    </submittedName>
</protein>
<feature type="active site" description="Proton donor" evidence="3">
    <location>
        <position position="160"/>
    </location>
</feature>
<dbReference type="FunFam" id="3.75.10.10:FF:000004">
    <property type="entry name" value="N(G),N(G)-dimethylarginine dimethylaminohydrolase 1"/>
    <property type="match status" value="1"/>
</dbReference>
<dbReference type="GO" id="GO:0016403">
    <property type="term" value="F:dimethylargininase activity"/>
    <property type="evidence" value="ECO:0007669"/>
    <property type="project" value="TreeGrafter"/>
</dbReference>